<organism evidence="8 9">
    <name type="scientific">Carnobacterium divergens</name>
    <name type="common">Lactobacillus divergens</name>
    <dbReference type="NCBI Taxonomy" id="2748"/>
    <lineage>
        <taxon>Bacteria</taxon>
        <taxon>Bacillati</taxon>
        <taxon>Bacillota</taxon>
        <taxon>Bacilli</taxon>
        <taxon>Lactobacillales</taxon>
        <taxon>Carnobacteriaceae</taxon>
        <taxon>Carnobacterium</taxon>
    </lineage>
</organism>
<keyword evidence="5" id="KW-0472">Membrane</keyword>
<keyword evidence="4" id="KW-0572">Peptidoglycan-anchor</keyword>
<evidence type="ECO:0000259" key="7">
    <source>
        <dbReference type="Pfam" id="PF00746"/>
    </source>
</evidence>
<evidence type="ECO:0000313" key="9">
    <source>
        <dbReference type="Proteomes" id="UP001249945"/>
    </source>
</evidence>
<feature type="transmembrane region" description="Helical" evidence="5">
    <location>
        <begin position="80"/>
        <end position="97"/>
    </location>
</feature>
<evidence type="ECO:0000256" key="2">
    <source>
        <dbReference type="ARBA" id="ARBA00022525"/>
    </source>
</evidence>
<feature type="domain" description="Gram-positive cocci surface proteins LPxTG" evidence="7">
    <location>
        <begin position="66"/>
        <end position="100"/>
    </location>
</feature>
<proteinExistence type="predicted"/>
<sequence length="107" mass="12123">MKNKRLIFITLFILLVSVSSAAVASAEEKSYQSSSDISFYGEYVDPSKEKPDMDEGSNLGNIILEKETNKLPQTGELFEMYYLSMGIIVAGLGLLLIKYKKYWRIKI</sequence>
<dbReference type="InterPro" id="IPR019931">
    <property type="entry name" value="LPXTG_anchor"/>
</dbReference>
<protein>
    <submittedName>
        <fullName evidence="8">LPXTG cell wall anchor domain-containing protein</fullName>
    </submittedName>
</protein>
<dbReference type="NCBIfam" id="TIGR01167">
    <property type="entry name" value="LPXTG_anchor"/>
    <property type="match status" value="1"/>
</dbReference>
<gene>
    <name evidence="8" type="ORF">MX635_10915</name>
</gene>
<dbReference type="Proteomes" id="UP001249945">
    <property type="component" value="Unassembled WGS sequence"/>
</dbReference>
<evidence type="ECO:0000256" key="3">
    <source>
        <dbReference type="ARBA" id="ARBA00022729"/>
    </source>
</evidence>
<dbReference type="RefSeq" id="WP_311780734.1">
    <property type="nucleotide sequence ID" value="NZ_JALRMQ010000008.1"/>
</dbReference>
<accession>A0AAW8REI7</accession>
<dbReference type="AlphaFoldDB" id="A0AAW8REI7"/>
<dbReference type="Pfam" id="PF00746">
    <property type="entry name" value="Gram_pos_anchor"/>
    <property type="match status" value="1"/>
</dbReference>
<keyword evidence="2" id="KW-0964">Secreted</keyword>
<feature type="signal peptide" evidence="6">
    <location>
        <begin position="1"/>
        <end position="21"/>
    </location>
</feature>
<keyword evidence="5" id="KW-0812">Transmembrane</keyword>
<feature type="chain" id="PRO_5043364766" evidence="6">
    <location>
        <begin position="22"/>
        <end position="107"/>
    </location>
</feature>
<evidence type="ECO:0000256" key="1">
    <source>
        <dbReference type="ARBA" id="ARBA00022512"/>
    </source>
</evidence>
<comment type="caution">
    <text evidence="8">The sequence shown here is derived from an EMBL/GenBank/DDBJ whole genome shotgun (WGS) entry which is preliminary data.</text>
</comment>
<keyword evidence="3 6" id="KW-0732">Signal</keyword>
<evidence type="ECO:0000256" key="6">
    <source>
        <dbReference type="SAM" id="SignalP"/>
    </source>
</evidence>
<name>A0AAW8REI7_CARDV</name>
<keyword evidence="1" id="KW-0134">Cell wall</keyword>
<evidence type="ECO:0000313" key="8">
    <source>
        <dbReference type="EMBL" id="MDT1974904.1"/>
    </source>
</evidence>
<evidence type="ECO:0000256" key="4">
    <source>
        <dbReference type="ARBA" id="ARBA00023088"/>
    </source>
</evidence>
<keyword evidence="5" id="KW-1133">Transmembrane helix</keyword>
<evidence type="ECO:0000256" key="5">
    <source>
        <dbReference type="SAM" id="Phobius"/>
    </source>
</evidence>
<reference evidence="8" key="1">
    <citation type="submission" date="2022-04" db="EMBL/GenBank/DDBJ databases">
        <title>Draft genome sequences of lactic acid bacteria (LAB) strains involved in meat spoilage.</title>
        <authorList>
            <person name="Palevich N."/>
        </authorList>
    </citation>
    <scope>NUCLEOTIDE SEQUENCE</scope>
    <source>
        <strain evidence="8">9-14</strain>
    </source>
</reference>
<dbReference type="EMBL" id="JALRMR010000014">
    <property type="protein sequence ID" value="MDT1974904.1"/>
    <property type="molecule type" value="Genomic_DNA"/>
</dbReference>